<dbReference type="GO" id="GO:0016740">
    <property type="term" value="F:transferase activity"/>
    <property type="evidence" value="ECO:0007669"/>
    <property type="project" value="UniProtKB-KW"/>
</dbReference>
<evidence type="ECO:0000313" key="2">
    <source>
        <dbReference type="Proteomes" id="UP000554004"/>
    </source>
</evidence>
<dbReference type="Gene3D" id="3.30.460.40">
    <property type="match status" value="1"/>
</dbReference>
<name>A0A847ETG5_9BACT</name>
<organism evidence="1 2">
    <name type="scientific">Candidatus Dojkabacteria bacterium</name>
    <dbReference type="NCBI Taxonomy" id="2099670"/>
    <lineage>
        <taxon>Bacteria</taxon>
        <taxon>Candidatus Dojkabacteria</taxon>
    </lineage>
</organism>
<dbReference type="AlphaFoldDB" id="A0A847ETG5"/>
<comment type="caution">
    <text evidence="1">The sequence shown here is derived from an EMBL/GenBank/DDBJ whole genome shotgun (WGS) entry which is preliminary data.</text>
</comment>
<dbReference type="Proteomes" id="UP000554004">
    <property type="component" value="Unassembled WGS sequence"/>
</dbReference>
<keyword evidence="1" id="KW-0808">Transferase</keyword>
<reference evidence="1 2" key="1">
    <citation type="journal article" date="2020" name="Biotechnol. Biofuels">
        <title>New insights from the biogas microbiome by comprehensive genome-resolved metagenomics of nearly 1600 species originating from multiple anaerobic digesters.</title>
        <authorList>
            <person name="Campanaro S."/>
            <person name="Treu L."/>
            <person name="Rodriguez-R L.M."/>
            <person name="Kovalovszki A."/>
            <person name="Ziels R.M."/>
            <person name="Maus I."/>
            <person name="Zhu X."/>
            <person name="Kougias P.G."/>
            <person name="Basile A."/>
            <person name="Luo G."/>
            <person name="Schluter A."/>
            <person name="Konstantinidis K.T."/>
            <person name="Angelidaki I."/>
        </authorList>
    </citation>
    <scope>NUCLEOTIDE SEQUENCE [LARGE SCALE GENOMIC DNA]</scope>
    <source>
        <strain evidence="1">AS06rmzACSIP_421</strain>
    </source>
</reference>
<sequence length="123" mass="14445">MNYQLINKQNVGKWEEALKYITNILKTNGIPYYLSASGLNYILSSNIYPYDIDLFISKEDISKAFALLNIYATTNIRKWENTFLEFQGIYNDIPFEICEWEETPDKMINKPFKDMKVSVLPPK</sequence>
<dbReference type="SUPFAM" id="SSF81301">
    <property type="entry name" value="Nucleotidyltransferase"/>
    <property type="match status" value="1"/>
</dbReference>
<accession>A0A847ETG5</accession>
<protein>
    <submittedName>
        <fullName evidence="1">Nucleotidyltransferase family protein</fullName>
    </submittedName>
</protein>
<proteinExistence type="predicted"/>
<gene>
    <name evidence="1" type="ORF">GX618_01695</name>
</gene>
<dbReference type="EMBL" id="JAAZAL010000059">
    <property type="protein sequence ID" value="NLE30966.1"/>
    <property type="molecule type" value="Genomic_DNA"/>
</dbReference>
<dbReference type="InterPro" id="IPR043519">
    <property type="entry name" value="NT_sf"/>
</dbReference>
<evidence type="ECO:0000313" key="1">
    <source>
        <dbReference type="EMBL" id="NLE30966.1"/>
    </source>
</evidence>